<dbReference type="EMBL" id="BMJC01000001">
    <property type="protein sequence ID" value="GGA86583.1"/>
    <property type="molecule type" value="Genomic_DNA"/>
</dbReference>
<evidence type="ECO:0000313" key="2">
    <source>
        <dbReference type="Proteomes" id="UP000607559"/>
    </source>
</evidence>
<dbReference type="Proteomes" id="UP000607559">
    <property type="component" value="Unassembled WGS sequence"/>
</dbReference>
<name>A0A8J2XP49_9BACT</name>
<dbReference type="AlphaFoldDB" id="A0A8J2XP49"/>
<dbReference type="InterPro" id="IPR032710">
    <property type="entry name" value="NTF2-like_dom_sf"/>
</dbReference>
<protein>
    <recommendedName>
        <fullName evidence="3">Nuclear transport factor 2 family protein</fullName>
    </recommendedName>
</protein>
<reference evidence="1" key="1">
    <citation type="journal article" date="2014" name="Int. J. Syst. Evol. Microbiol.">
        <title>Complete genome sequence of Corynebacterium casei LMG S-19264T (=DSM 44701T), isolated from a smear-ripened cheese.</title>
        <authorList>
            <consortium name="US DOE Joint Genome Institute (JGI-PGF)"/>
            <person name="Walter F."/>
            <person name="Albersmeier A."/>
            <person name="Kalinowski J."/>
            <person name="Ruckert C."/>
        </authorList>
    </citation>
    <scope>NUCLEOTIDE SEQUENCE</scope>
    <source>
        <strain evidence="1">CGMCC 1.15448</strain>
    </source>
</reference>
<reference evidence="1" key="2">
    <citation type="submission" date="2020-09" db="EMBL/GenBank/DDBJ databases">
        <authorList>
            <person name="Sun Q."/>
            <person name="Zhou Y."/>
        </authorList>
    </citation>
    <scope>NUCLEOTIDE SEQUENCE</scope>
    <source>
        <strain evidence="1">CGMCC 1.15448</strain>
    </source>
</reference>
<sequence>MFLAFMLCGLTVACKAQNAEKIIKTYFLGYEKKDWSITSSQLADGFTFTSPAPDDHIPLDVYKQRCWPQSKFIKKFDFIAIVQEGDHAFALYTGTTTDNKVIRNTEYYTFSNGKIKSIECFFGGSGAGYPTNAK</sequence>
<organism evidence="1 2">
    <name type="scientific">Puia dinghuensis</name>
    <dbReference type="NCBI Taxonomy" id="1792502"/>
    <lineage>
        <taxon>Bacteria</taxon>
        <taxon>Pseudomonadati</taxon>
        <taxon>Bacteroidota</taxon>
        <taxon>Chitinophagia</taxon>
        <taxon>Chitinophagales</taxon>
        <taxon>Chitinophagaceae</taxon>
        <taxon>Puia</taxon>
    </lineage>
</organism>
<evidence type="ECO:0000313" key="1">
    <source>
        <dbReference type="EMBL" id="GGA86583.1"/>
    </source>
</evidence>
<keyword evidence="2" id="KW-1185">Reference proteome</keyword>
<dbReference type="SUPFAM" id="SSF54427">
    <property type="entry name" value="NTF2-like"/>
    <property type="match status" value="1"/>
</dbReference>
<comment type="caution">
    <text evidence="1">The sequence shown here is derived from an EMBL/GenBank/DDBJ whole genome shotgun (WGS) entry which is preliminary data.</text>
</comment>
<accession>A0A8J2XP49</accession>
<gene>
    <name evidence="1" type="ORF">GCM10011511_07070</name>
</gene>
<evidence type="ECO:0008006" key="3">
    <source>
        <dbReference type="Google" id="ProtNLM"/>
    </source>
</evidence>
<dbReference type="Gene3D" id="3.10.450.50">
    <property type="match status" value="1"/>
</dbReference>
<proteinExistence type="predicted"/>